<dbReference type="eggNOG" id="COG1234">
    <property type="taxonomic scope" value="Bacteria"/>
</dbReference>
<dbReference type="HOGENOM" id="CLU_1044874_0_0_9"/>
<reference evidence="2 3" key="2">
    <citation type="journal article" date="2012" name="J. Bacteriol.">
        <title>Complete genome sequences of Desulfosporosinus orientis DSM765T, Desulfosporosinus youngiae DSM17734T, Desulfosporosinus meridiei DSM13257T, and Desulfosporosinus acidiphilus DSM22704T.</title>
        <authorList>
            <person name="Pester M."/>
            <person name="Brambilla E."/>
            <person name="Alazard D."/>
            <person name="Rattei T."/>
            <person name="Weinmaier T."/>
            <person name="Han J."/>
            <person name="Lucas S."/>
            <person name="Lapidus A."/>
            <person name="Cheng J.F."/>
            <person name="Goodwin L."/>
            <person name="Pitluck S."/>
            <person name="Peters L."/>
            <person name="Ovchinnikova G."/>
            <person name="Teshima H."/>
            <person name="Detter J.C."/>
            <person name="Han C.S."/>
            <person name="Tapia R."/>
            <person name="Land M.L."/>
            <person name="Hauser L."/>
            <person name="Kyrpides N.C."/>
            <person name="Ivanova N.N."/>
            <person name="Pagani I."/>
            <person name="Huntmann M."/>
            <person name="Wei C.L."/>
            <person name="Davenport K.W."/>
            <person name="Daligault H."/>
            <person name="Chain P.S."/>
            <person name="Chen A."/>
            <person name="Mavromatis K."/>
            <person name="Markowitz V."/>
            <person name="Szeto E."/>
            <person name="Mikhailova N."/>
            <person name="Pati A."/>
            <person name="Wagner M."/>
            <person name="Woyke T."/>
            <person name="Ollivier B."/>
            <person name="Klenk H.P."/>
            <person name="Spring S."/>
            <person name="Loy A."/>
        </authorList>
    </citation>
    <scope>NUCLEOTIDE SEQUENCE [LARGE SCALE GENOMIC DNA]</scope>
    <source>
        <strain evidence="3">ATCC 19365 / DSM 765 / NCIMB 8382 / VKM B-1628</strain>
    </source>
</reference>
<keyword evidence="1" id="KW-0255">Endonuclease</keyword>
<evidence type="ECO:0000313" key="3">
    <source>
        <dbReference type="Proteomes" id="UP000006346"/>
    </source>
</evidence>
<dbReference type="InterPro" id="IPR036866">
    <property type="entry name" value="RibonucZ/Hydroxyglut_hydro"/>
</dbReference>
<evidence type="ECO:0000256" key="1">
    <source>
        <dbReference type="ARBA" id="ARBA00022759"/>
    </source>
</evidence>
<sequence length="267" mass="30728">MDKLIVLGTGHAGVTKCYNTCFAITNDENYLLVDAGGGNGIIGRLEEAQIPLGKIHHVFVSHKHTDHILGLVWVIRRIGHLIHGRQYEGNLTIYCHEELVHTIRAITEATLDKPIMDLIGERIFLHVVTDGEKEFIDGYEFTFFDIHSIKAKQFGFRMRLSSGKNLTFLGDEPYNPVCRSYVENCEWLLSEAFCLYSERDIFKPYEKHHSTVKEACELAEELNIKNLVIWHTEDQNLAQRQELYTNEGKNYFKGNLYVPDDLEVIQL</sequence>
<keyword evidence="3" id="KW-1185">Reference proteome</keyword>
<proteinExistence type="predicted"/>
<evidence type="ECO:0000313" key="2">
    <source>
        <dbReference type="EMBL" id="AET66901.1"/>
    </source>
</evidence>
<dbReference type="OrthoDB" id="9794898at2"/>
<dbReference type="KEGG" id="dor:Desor_1237"/>
<protein>
    <submittedName>
        <fullName evidence="2">Metal-dependent hydrolase, beta-lactamase superfamily III</fullName>
    </submittedName>
</protein>
<keyword evidence="1" id="KW-0540">Nuclease</keyword>
<dbReference type="SUPFAM" id="SSF56281">
    <property type="entry name" value="Metallo-hydrolase/oxidoreductase"/>
    <property type="match status" value="1"/>
</dbReference>
<dbReference type="Gene3D" id="3.60.15.10">
    <property type="entry name" value="Ribonuclease Z/Hydroxyacylglutathione hydrolase-like"/>
    <property type="match status" value="1"/>
</dbReference>
<accession>G7WEL0</accession>
<dbReference type="AlphaFoldDB" id="G7WEL0"/>
<dbReference type="GO" id="GO:0042781">
    <property type="term" value="F:3'-tRNA processing endoribonuclease activity"/>
    <property type="evidence" value="ECO:0007669"/>
    <property type="project" value="TreeGrafter"/>
</dbReference>
<reference evidence="3" key="1">
    <citation type="submission" date="2011-11" db="EMBL/GenBank/DDBJ databases">
        <title>Complete sequence of Desulfosporosinus orientis DSM 765.</title>
        <authorList>
            <person name="Lucas S."/>
            <person name="Han J."/>
            <person name="Lapidus A."/>
            <person name="Cheng J.-F."/>
            <person name="Goodwin L."/>
            <person name="Pitluck S."/>
            <person name="Peters L."/>
            <person name="Ovchinnikova G."/>
            <person name="Teshima H."/>
            <person name="Detter J.C."/>
            <person name="Han C."/>
            <person name="Tapia R."/>
            <person name="Land M."/>
            <person name="Hauser L."/>
            <person name="Kyrpides N."/>
            <person name="Ivanova N."/>
            <person name="Pagani I."/>
            <person name="Pester M."/>
            <person name="Spring S."/>
            <person name="Ollivier B."/>
            <person name="Rattei T."/>
            <person name="Klenk H.-P."/>
            <person name="Wagner M."/>
            <person name="Loy A."/>
            <person name="Woyke T."/>
        </authorList>
    </citation>
    <scope>NUCLEOTIDE SEQUENCE [LARGE SCALE GENOMIC DNA]</scope>
    <source>
        <strain evidence="3">ATCC 19365 / DSM 765 / NCIMB 8382 / VKM B-1628</strain>
    </source>
</reference>
<dbReference type="PANTHER" id="PTHR46018">
    <property type="entry name" value="ZINC PHOSPHODIESTERASE ELAC PROTEIN 1"/>
    <property type="match status" value="1"/>
</dbReference>
<keyword evidence="2" id="KW-0378">Hydrolase</keyword>
<dbReference type="EMBL" id="CP003108">
    <property type="protein sequence ID" value="AET66901.1"/>
    <property type="molecule type" value="Genomic_DNA"/>
</dbReference>
<dbReference type="PATRIC" id="fig|768706.3.peg.1218"/>
<dbReference type="Proteomes" id="UP000006346">
    <property type="component" value="Chromosome"/>
</dbReference>
<organism evidence="2 3">
    <name type="scientific">Desulfosporosinus orientis (strain ATCC 19365 / DSM 765 / NCIMB 8382 / VKM B-1628 / Singapore I)</name>
    <name type="common">Desulfotomaculum orientis</name>
    <dbReference type="NCBI Taxonomy" id="768706"/>
    <lineage>
        <taxon>Bacteria</taxon>
        <taxon>Bacillati</taxon>
        <taxon>Bacillota</taxon>
        <taxon>Clostridia</taxon>
        <taxon>Eubacteriales</taxon>
        <taxon>Desulfitobacteriaceae</taxon>
        <taxon>Desulfosporosinus</taxon>
    </lineage>
</organism>
<gene>
    <name evidence="2" type="ordered locus">Desor_1237</name>
</gene>
<dbReference type="Pfam" id="PF23023">
    <property type="entry name" value="Anti-Pycsar_Apyc1"/>
    <property type="match status" value="1"/>
</dbReference>
<name>G7WEL0_DESOD</name>
<dbReference type="PANTHER" id="PTHR46018:SF2">
    <property type="entry name" value="ZINC PHOSPHODIESTERASE ELAC PROTEIN 1"/>
    <property type="match status" value="1"/>
</dbReference>
<dbReference type="RefSeq" id="WP_014183722.1">
    <property type="nucleotide sequence ID" value="NC_016584.1"/>
</dbReference>
<dbReference type="STRING" id="768706.Desor_1237"/>